<feature type="chain" id="PRO_5042968897" description="Secreted protein" evidence="2">
    <location>
        <begin position="22"/>
        <end position="112"/>
    </location>
</feature>
<dbReference type="Proteomes" id="UP001374579">
    <property type="component" value="Unassembled WGS sequence"/>
</dbReference>
<evidence type="ECO:0000313" key="3">
    <source>
        <dbReference type="EMBL" id="KAK7089274.1"/>
    </source>
</evidence>
<comment type="caution">
    <text evidence="3">The sequence shown here is derived from an EMBL/GenBank/DDBJ whole genome shotgun (WGS) entry which is preliminary data.</text>
</comment>
<gene>
    <name evidence="3" type="ORF">V1264_024939</name>
</gene>
<evidence type="ECO:0000313" key="4">
    <source>
        <dbReference type="Proteomes" id="UP001374579"/>
    </source>
</evidence>
<name>A0AAN9AM97_9CAEN</name>
<feature type="signal peptide" evidence="2">
    <location>
        <begin position="1"/>
        <end position="21"/>
    </location>
</feature>
<proteinExistence type="predicted"/>
<accession>A0AAN9AM97</accession>
<keyword evidence="4" id="KW-1185">Reference proteome</keyword>
<evidence type="ECO:0008006" key="5">
    <source>
        <dbReference type="Google" id="ProtNLM"/>
    </source>
</evidence>
<reference evidence="3 4" key="1">
    <citation type="submission" date="2024-02" db="EMBL/GenBank/DDBJ databases">
        <title>Chromosome-scale genome assembly of the rough periwinkle Littorina saxatilis.</title>
        <authorList>
            <person name="De Jode A."/>
            <person name="Faria R."/>
            <person name="Formenti G."/>
            <person name="Sims Y."/>
            <person name="Smith T.P."/>
            <person name="Tracey A."/>
            <person name="Wood J.M.D."/>
            <person name="Zagrodzka Z.B."/>
            <person name="Johannesson K."/>
            <person name="Butlin R.K."/>
            <person name="Leder E.H."/>
        </authorList>
    </citation>
    <scope>NUCLEOTIDE SEQUENCE [LARGE SCALE GENOMIC DNA]</scope>
    <source>
        <strain evidence="3">Snail1</strain>
        <tissue evidence="3">Muscle</tissue>
    </source>
</reference>
<evidence type="ECO:0000256" key="1">
    <source>
        <dbReference type="SAM" id="MobiDB-lite"/>
    </source>
</evidence>
<keyword evidence="2" id="KW-0732">Signal</keyword>
<dbReference type="EMBL" id="JBAMIC010002362">
    <property type="protein sequence ID" value="KAK7089274.1"/>
    <property type="molecule type" value="Genomic_DNA"/>
</dbReference>
<sequence>MKSTTVAIVAVLLLFVFRLDTQVFISAGVVMARDVKRAVCPSDITLTCDQKTSHLREDNCPEEEMRERERTRDGRVRDEHTASQPERGRERQIDRKSVAAMKSAVFSVGLSN</sequence>
<organism evidence="3 4">
    <name type="scientific">Littorina saxatilis</name>
    <dbReference type="NCBI Taxonomy" id="31220"/>
    <lineage>
        <taxon>Eukaryota</taxon>
        <taxon>Metazoa</taxon>
        <taxon>Spiralia</taxon>
        <taxon>Lophotrochozoa</taxon>
        <taxon>Mollusca</taxon>
        <taxon>Gastropoda</taxon>
        <taxon>Caenogastropoda</taxon>
        <taxon>Littorinimorpha</taxon>
        <taxon>Littorinoidea</taxon>
        <taxon>Littorinidae</taxon>
        <taxon>Littorina</taxon>
    </lineage>
</organism>
<dbReference type="AlphaFoldDB" id="A0AAN9AM97"/>
<protein>
    <recommendedName>
        <fullName evidence="5">Secreted protein</fullName>
    </recommendedName>
</protein>
<feature type="region of interest" description="Disordered" evidence="1">
    <location>
        <begin position="52"/>
        <end position="96"/>
    </location>
</feature>
<evidence type="ECO:0000256" key="2">
    <source>
        <dbReference type="SAM" id="SignalP"/>
    </source>
</evidence>